<dbReference type="Proteomes" id="UP000016064">
    <property type="component" value="Unassembled WGS sequence"/>
</dbReference>
<sequence>MADLNSDGKLKQICDALRLETLKPAEEEADIIVRNAHEQAKRILQDAQHRADKIIEAAQETAEARVKQGESALAQAGRRALESLKQAVEQKIFREALAEWLEQVSTEPDVASKLITSLVHSIEEQGVLGNMSAFVGKYVPARKVNELLGKSVIAKLKDKGVTVGKFVGGVQLRVEDKNWILDLSSDALLDLLMRYLQRDFREMIFQAS</sequence>
<dbReference type="InterPro" id="IPR009335">
    <property type="entry name" value="T3SS_HrpE/ATPase_suE"/>
</dbReference>
<protein>
    <submittedName>
        <fullName evidence="3">ATP synthase (E/31 kDa) subunit</fullName>
    </submittedName>
</protein>
<keyword evidence="1" id="KW-0406">Ion transport</keyword>
<dbReference type="Gene3D" id="1.20.5.2950">
    <property type="match status" value="1"/>
</dbReference>
<dbReference type="Pfam" id="PF06188">
    <property type="entry name" value="HrpE"/>
    <property type="match status" value="1"/>
</dbReference>
<keyword evidence="2" id="KW-0066">ATP synthesis</keyword>
<proteinExistence type="predicted"/>
<name>A0ABN0MYH2_9CHLA</name>
<evidence type="ECO:0000313" key="3">
    <source>
        <dbReference type="EMBL" id="EQM62341.1"/>
    </source>
</evidence>
<gene>
    <name evidence="3" type="ORF">H359_0769</name>
</gene>
<accession>A0ABN0MYH2</accession>
<comment type="caution">
    <text evidence="3">The sequence shown here is derived from an EMBL/GenBank/DDBJ whole genome shotgun (WGS) entry which is preliminary data.</text>
</comment>
<keyword evidence="1" id="KW-0813">Transport</keyword>
<evidence type="ECO:0000256" key="1">
    <source>
        <dbReference type="ARBA" id="ARBA00022781"/>
    </source>
</evidence>
<organism evidence="3 4">
    <name type="scientific">Chlamydia ibidis 10-1398/6</name>
    <dbReference type="NCBI Taxonomy" id="1046581"/>
    <lineage>
        <taxon>Bacteria</taxon>
        <taxon>Pseudomonadati</taxon>
        <taxon>Chlamydiota</taxon>
        <taxon>Chlamydiia</taxon>
        <taxon>Chlamydiales</taxon>
        <taxon>Chlamydiaceae</taxon>
        <taxon>Chlamydia/Chlamydophila group</taxon>
        <taxon>Chlamydia</taxon>
    </lineage>
</organism>
<dbReference type="NCBIfam" id="NF002170">
    <property type="entry name" value="PRK01005.1"/>
    <property type="match status" value="1"/>
</dbReference>
<evidence type="ECO:0000256" key="2">
    <source>
        <dbReference type="ARBA" id="ARBA00023310"/>
    </source>
</evidence>
<keyword evidence="4" id="KW-1185">Reference proteome</keyword>
<evidence type="ECO:0000313" key="4">
    <source>
        <dbReference type="Proteomes" id="UP000016064"/>
    </source>
</evidence>
<reference evidence="3 4" key="1">
    <citation type="submission" date="2013-07" db="EMBL/GenBank/DDBJ databases">
        <title>Isolation of a new Chlamydia species from the feral Sacred Ibis (Threskiornis aethiopicus): Chlamydia ibidis.</title>
        <authorList>
            <person name="Vorimore F."/>
            <person name="Hsia R.-C."/>
            <person name="Huot-Creasy H."/>
            <person name="Bastian S."/>
            <person name="Deruyter L."/>
            <person name="Passet A."/>
            <person name="Sachse K."/>
            <person name="Bavoil P."/>
            <person name="Myers G."/>
            <person name="Laroucau K."/>
        </authorList>
    </citation>
    <scope>NUCLEOTIDE SEQUENCE [LARGE SCALE GENOMIC DNA]</scope>
    <source>
        <strain evidence="3 4">10-1398/6</strain>
    </source>
</reference>
<keyword evidence="1" id="KW-0375">Hydrogen ion transport</keyword>
<dbReference type="RefSeq" id="WP_020370391.1">
    <property type="nucleotide sequence ID" value="NZ_APJW01000003.1"/>
</dbReference>
<dbReference type="EMBL" id="APJW01000003">
    <property type="protein sequence ID" value="EQM62341.1"/>
    <property type="molecule type" value="Genomic_DNA"/>
</dbReference>